<feature type="non-terminal residue" evidence="1">
    <location>
        <position position="51"/>
    </location>
</feature>
<name>A0ACC3DH91_9PEZI</name>
<sequence length="51" mass="6057">VSRYWREVELPVHPASVEHQRRWQAEGHVRLDEDQGCWTSLQQLGLQEGRC</sequence>
<protein>
    <submittedName>
        <fullName evidence="1">Uncharacterized protein</fullName>
    </submittedName>
</protein>
<evidence type="ECO:0000313" key="1">
    <source>
        <dbReference type="EMBL" id="KAK3075319.1"/>
    </source>
</evidence>
<organism evidence="1 2">
    <name type="scientific">Coniosporium uncinatum</name>
    <dbReference type="NCBI Taxonomy" id="93489"/>
    <lineage>
        <taxon>Eukaryota</taxon>
        <taxon>Fungi</taxon>
        <taxon>Dikarya</taxon>
        <taxon>Ascomycota</taxon>
        <taxon>Pezizomycotina</taxon>
        <taxon>Dothideomycetes</taxon>
        <taxon>Dothideomycetes incertae sedis</taxon>
        <taxon>Coniosporium</taxon>
    </lineage>
</organism>
<proteinExistence type="predicted"/>
<dbReference type="Proteomes" id="UP001186974">
    <property type="component" value="Unassembled WGS sequence"/>
</dbReference>
<accession>A0ACC3DH91</accession>
<gene>
    <name evidence="1" type="ORF">LTS18_014061</name>
</gene>
<comment type="caution">
    <text evidence="1">The sequence shown here is derived from an EMBL/GenBank/DDBJ whole genome shotgun (WGS) entry which is preliminary data.</text>
</comment>
<evidence type="ECO:0000313" key="2">
    <source>
        <dbReference type="Proteomes" id="UP001186974"/>
    </source>
</evidence>
<dbReference type="EMBL" id="JAWDJW010004442">
    <property type="protein sequence ID" value="KAK3075319.1"/>
    <property type="molecule type" value="Genomic_DNA"/>
</dbReference>
<feature type="non-terminal residue" evidence="1">
    <location>
        <position position="1"/>
    </location>
</feature>
<reference evidence="1" key="1">
    <citation type="submission" date="2024-09" db="EMBL/GenBank/DDBJ databases">
        <title>Black Yeasts Isolated from many extreme environments.</title>
        <authorList>
            <person name="Coleine C."/>
            <person name="Stajich J.E."/>
            <person name="Selbmann L."/>
        </authorList>
    </citation>
    <scope>NUCLEOTIDE SEQUENCE</scope>
    <source>
        <strain evidence="1">CCFEE 5737</strain>
    </source>
</reference>
<keyword evidence="2" id="KW-1185">Reference proteome</keyword>